<organism evidence="1 2">
    <name type="scientific">Candidatus Mycoplasma haematobovis</name>
    <dbReference type="NCBI Taxonomy" id="432608"/>
    <lineage>
        <taxon>Bacteria</taxon>
        <taxon>Bacillati</taxon>
        <taxon>Mycoplasmatota</taxon>
        <taxon>Mollicutes</taxon>
        <taxon>Mycoplasmataceae</taxon>
        <taxon>Mycoplasma</taxon>
    </lineage>
</organism>
<gene>
    <name evidence="1" type="ORF">A6V39_04545</name>
</gene>
<accession>A0A1A9QDI8</accession>
<protein>
    <submittedName>
        <fullName evidence="1">Uncharacterized protein</fullName>
    </submittedName>
</protein>
<sequence length="319" mass="37076">MANYRLFSTVLLTAGAVAGVREYLKPRDIQSMLKWNGVRLVSNNDGWKSAFYENKEQLEKLGVRDSNDLWKWCSERFKYGLGDPTILTDVENYCKDSPKTIMGNIIRAGEEGKLIKESDQLASQIVYVTTSDREKLIEVMQIEADDQQRGLYAFMGKKISEWCAKEVKKNVVDVEHLGNVKKYCYNRGVKNVKGLLEKEGLKTLPSTDDYKERFKNELSRSQELITQIGHTLNAKRAEKLKEYEFRKRIYNYTQEEQEIEMRKIDEIVPATFDDNFIKANSGQYLKWWCESQYNSNLTGTGVFPEIYQRVKARCTIKKS</sequence>
<evidence type="ECO:0000313" key="1">
    <source>
        <dbReference type="EMBL" id="OAL10154.1"/>
    </source>
</evidence>
<name>A0A1A9QDI8_9MOLU</name>
<proteinExistence type="predicted"/>
<dbReference type="RefSeq" id="WP_187150539.1">
    <property type="nucleotide sequence ID" value="NZ_LWUJ01000012.1"/>
</dbReference>
<comment type="caution">
    <text evidence="1">The sequence shown here is derived from an EMBL/GenBank/DDBJ whole genome shotgun (WGS) entry which is preliminary data.</text>
</comment>
<evidence type="ECO:0000313" key="2">
    <source>
        <dbReference type="Proteomes" id="UP000077623"/>
    </source>
</evidence>
<dbReference type="AlphaFoldDB" id="A0A1A9QDI8"/>
<keyword evidence="2" id="KW-1185">Reference proteome</keyword>
<dbReference type="Proteomes" id="UP000077623">
    <property type="component" value="Unassembled WGS sequence"/>
</dbReference>
<reference evidence="2" key="1">
    <citation type="submission" date="2016-04" db="EMBL/GenBank/DDBJ databases">
        <authorList>
            <person name="Quiroz-Castaneda R.E."/>
            <person name="Martinez-Ocampo F."/>
        </authorList>
    </citation>
    <scope>NUCLEOTIDE SEQUENCE [LARGE SCALE GENOMIC DNA]</scope>
    <source>
        <strain evidence="2">INIFAP01</strain>
    </source>
</reference>
<dbReference type="EMBL" id="LWUJ01000012">
    <property type="protein sequence ID" value="OAL10154.1"/>
    <property type="molecule type" value="Genomic_DNA"/>
</dbReference>
<dbReference type="STRING" id="432608.A6V39_04545"/>